<evidence type="ECO:0000313" key="2">
    <source>
        <dbReference type="Proteomes" id="UP001172680"/>
    </source>
</evidence>
<organism evidence="1 2">
    <name type="scientific">Coniosporium tulheliwenetii</name>
    <dbReference type="NCBI Taxonomy" id="3383036"/>
    <lineage>
        <taxon>Eukaryota</taxon>
        <taxon>Fungi</taxon>
        <taxon>Dikarya</taxon>
        <taxon>Ascomycota</taxon>
        <taxon>Pezizomycotina</taxon>
        <taxon>Dothideomycetes</taxon>
        <taxon>Dothideomycetes incertae sedis</taxon>
        <taxon>Coniosporium</taxon>
    </lineage>
</organism>
<protein>
    <submittedName>
        <fullName evidence="1">Uncharacterized protein</fullName>
    </submittedName>
</protein>
<dbReference type="Proteomes" id="UP001172680">
    <property type="component" value="Unassembled WGS sequence"/>
</dbReference>
<keyword evidence="2" id="KW-1185">Reference proteome</keyword>
<reference evidence="1" key="1">
    <citation type="submission" date="2022-10" db="EMBL/GenBank/DDBJ databases">
        <title>Culturing micro-colonial fungi from biological soil crusts in the Mojave desert and describing Neophaeococcomyces mojavensis, and introducing the new genera and species Taxawa tesnikishii.</title>
        <authorList>
            <person name="Kurbessoian T."/>
            <person name="Stajich J.E."/>
        </authorList>
    </citation>
    <scope>NUCLEOTIDE SEQUENCE</scope>
    <source>
        <strain evidence="1">JES_115</strain>
    </source>
</reference>
<dbReference type="EMBL" id="JAPDRP010000029">
    <property type="protein sequence ID" value="KAJ9634941.1"/>
    <property type="molecule type" value="Genomic_DNA"/>
</dbReference>
<accession>A0ACC2YI69</accession>
<proteinExistence type="predicted"/>
<name>A0ACC2YI69_9PEZI</name>
<comment type="caution">
    <text evidence="1">The sequence shown here is derived from an EMBL/GenBank/DDBJ whole genome shotgun (WGS) entry which is preliminary data.</text>
</comment>
<sequence>MHSYQITALLLHATSLLTLSCAAPTQAADLAPRSCATEYPSVISFLEKQDPNHAGTNGTFFITWKDPSVVSGRPIPNGLSMDGLLQFDNIPRDAWGCQLQLFFPRGYWTLFGLPGGTNRFNVYRVIDPIKPGVSWNTAPKPAYLFGSTPQLKTDQTVPEDVKFVINSVKCEPTLSFRAGIPPEVERGGVEFWRESPFGNAGFRLTHDC</sequence>
<gene>
    <name evidence="1" type="ORF">H2199_008805</name>
</gene>
<evidence type="ECO:0000313" key="1">
    <source>
        <dbReference type="EMBL" id="KAJ9634941.1"/>
    </source>
</evidence>